<dbReference type="GO" id="GO:0051082">
    <property type="term" value="F:unfolded protein binding"/>
    <property type="evidence" value="ECO:0007669"/>
    <property type="project" value="TreeGrafter"/>
</dbReference>
<reference evidence="5" key="1">
    <citation type="submission" date="2016-09" db="EMBL/GenBank/DDBJ databases">
        <authorList>
            <person name="Jeantristanb JTB J.-T."/>
            <person name="Ricardo R."/>
        </authorList>
    </citation>
    <scope>NUCLEOTIDE SEQUENCE [LARGE SCALE GENOMIC DNA]</scope>
</reference>
<evidence type="ECO:0000313" key="5">
    <source>
        <dbReference type="Proteomes" id="UP000198372"/>
    </source>
</evidence>
<evidence type="ECO:0000313" key="4">
    <source>
        <dbReference type="EMBL" id="SCV67735.1"/>
    </source>
</evidence>
<dbReference type="SUPFAM" id="SSF46579">
    <property type="entry name" value="Prefoldin"/>
    <property type="match status" value="2"/>
</dbReference>
<evidence type="ECO:0000256" key="3">
    <source>
        <dbReference type="SAM" id="Coils"/>
    </source>
</evidence>
<dbReference type="AlphaFoldDB" id="A0A238F3Y4"/>
<dbReference type="GO" id="GO:0005737">
    <property type="term" value="C:cytoplasm"/>
    <property type="evidence" value="ECO:0007669"/>
    <property type="project" value="TreeGrafter"/>
</dbReference>
<organism evidence="4 5">
    <name type="scientific">Microbotryum intermedium</name>
    <dbReference type="NCBI Taxonomy" id="269621"/>
    <lineage>
        <taxon>Eukaryota</taxon>
        <taxon>Fungi</taxon>
        <taxon>Dikarya</taxon>
        <taxon>Basidiomycota</taxon>
        <taxon>Pucciniomycotina</taxon>
        <taxon>Microbotryomycetes</taxon>
        <taxon>Microbotryales</taxon>
        <taxon>Microbotryaceae</taxon>
        <taxon>Microbotryum</taxon>
    </lineage>
</organism>
<accession>A0A238F3Y4</accession>
<dbReference type="Proteomes" id="UP000198372">
    <property type="component" value="Unassembled WGS sequence"/>
</dbReference>
<keyword evidence="2" id="KW-0143">Chaperone</keyword>
<name>A0A238F3Y4_9BASI</name>
<comment type="similarity">
    <text evidence="1">Belongs to the prefoldin subunit beta family.</text>
</comment>
<protein>
    <submittedName>
        <fullName evidence="4">BQ2448_5346 protein</fullName>
    </submittedName>
</protein>
<keyword evidence="3" id="KW-0175">Coiled coil</keyword>
<dbReference type="GO" id="GO:0044183">
    <property type="term" value="F:protein folding chaperone"/>
    <property type="evidence" value="ECO:0007669"/>
    <property type="project" value="TreeGrafter"/>
</dbReference>
<evidence type="ECO:0000256" key="1">
    <source>
        <dbReference type="ARBA" id="ARBA00008045"/>
    </source>
</evidence>
<dbReference type="Gene3D" id="1.10.287.370">
    <property type="match status" value="1"/>
</dbReference>
<dbReference type="STRING" id="269621.A0A238F3Y4"/>
<keyword evidence="5" id="KW-1185">Reference proteome</keyword>
<dbReference type="PANTHER" id="PTHR20903:SF0">
    <property type="entry name" value="PREFOLDIN SUBUNIT 1"/>
    <property type="match status" value="1"/>
</dbReference>
<evidence type="ECO:0000256" key="2">
    <source>
        <dbReference type="ARBA" id="ARBA00023186"/>
    </source>
</evidence>
<dbReference type="EMBL" id="FMSP01000002">
    <property type="protein sequence ID" value="SCV67735.1"/>
    <property type="molecule type" value="Genomic_DNA"/>
</dbReference>
<feature type="coiled-coil region" evidence="3">
    <location>
        <begin position="2"/>
        <end position="29"/>
    </location>
</feature>
<proteinExistence type="inferred from homology"/>
<dbReference type="OrthoDB" id="2015447at2759"/>
<sequence length="154" mass="17525">MDESLNKALLQLQSQYQEASRQIQVVRGQAAARERDRKMTTLTLREIESLPRDPPVTCYRGVGRMSVPAPLSPHLGLVGRVGVIFANSFCVSLELRFVQESRNNIENTLKGKAKEVDDELNVLEKKHKYLESEMNTSQSSIRDLLQEVQRQQQS</sequence>
<feature type="coiled-coil region" evidence="3">
    <location>
        <begin position="106"/>
        <end position="133"/>
    </location>
</feature>
<gene>
    <name evidence="4" type="ORF">BQ2448_5346</name>
</gene>
<dbReference type="PANTHER" id="PTHR20903">
    <property type="entry name" value="PREFOLDIN SUBUNIT 1-RELATED"/>
    <property type="match status" value="1"/>
</dbReference>
<dbReference type="InterPro" id="IPR009053">
    <property type="entry name" value="Prefoldin"/>
</dbReference>